<evidence type="ECO:0000313" key="3">
    <source>
        <dbReference type="Proteomes" id="UP001328107"/>
    </source>
</evidence>
<feature type="compositionally biased region" description="Low complexity" evidence="1">
    <location>
        <begin position="99"/>
        <end position="124"/>
    </location>
</feature>
<reference evidence="3" key="1">
    <citation type="submission" date="2022-10" db="EMBL/GenBank/DDBJ databases">
        <title>Genome assembly of Pristionchus species.</title>
        <authorList>
            <person name="Yoshida K."/>
            <person name="Sommer R.J."/>
        </authorList>
    </citation>
    <scope>NUCLEOTIDE SEQUENCE [LARGE SCALE GENOMIC DNA]</scope>
    <source>
        <strain evidence="3">RS5460</strain>
    </source>
</reference>
<dbReference type="Proteomes" id="UP001328107">
    <property type="component" value="Unassembled WGS sequence"/>
</dbReference>
<organism evidence="2 3">
    <name type="scientific">Pristionchus mayeri</name>
    <dbReference type="NCBI Taxonomy" id="1317129"/>
    <lineage>
        <taxon>Eukaryota</taxon>
        <taxon>Metazoa</taxon>
        <taxon>Ecdysozoa</taxon>
        <taxon>Nematoda</taxon>
        <taxon>Chromadorea</taxon>
        <taxon>Rhabditida</taxon>
        <taxon>Rhabditina</taxon>
        <taxon>Diplogasteromorpha</taxon>
        <taxon>Diplogasteroidea</taxon>
        <taxon>Neodiplogasteridae</taxon>
        <taxon>Pristionchus</taxon>
    </lineage>
</organism>
<accession>A0AAN4Z2Q3</accession>
<evidence type="ECO:0000256" key="1">
    <source>
        <dbReference type="SAM" id="MobiDB-lite"/>
    </source>
</evidence>
<dbReference type="AlphaFoldDB" id="A0AAN4Z2Q3"/>
<keyword evidence="3" id="KW-1185">Reference proteome</keyword>
<protein>
    <submittedName>
        <fullName evidence="2">Uncharacterized protein</fullName>
    </submittedName>
</protein>
<name>A0AAN4Z2Q3_9BILA</name>
<feature type="compositionally biased region" description="Low complexity" evidence="1">
    <location>
        <begin position="46"/>
        <end position="61"/>
    </location>
</feature>
<feature type="compositionally biased region" description="Basic and acidic residues" evidence="1">
    <location>
        <begin position="11"/>
        <end position="21"/>
    </location>
</feature>
<dbReference type="EMBL" id="BTRK01000001">
    <property type="protein sequence ID" value="GMR31481.1"/>
    <property type="molecule type" value="Genomic_DNA"/>
</dbReference>
<gene>
    <name evidence="2" type="ORF">PMAYCL1PPCAC_01676</name>
</gene>
<feature type="non-terminal residue" evidence="2">
    <location>
        <position position="139"/>
    </location>
</feature>
<feature type="compositionally biased region" description="Basic and acidic residues" evidence="1">
    <location>
        <begin position="127"/>
        <end position="139"/>
    </location>
</feature>
<feature type="region of interest" description="Disordered" evidence="1">
    <location>
        <begin position="1"/>
        <end position="139"/>
    </location>
</feature>
<proteinExistence type="predicted"/>
<feature type="non-terminal residue" evidence="2">
    <location>
        <position position="1"/>
    </location>
</feature>
<sequence length="139" mass="14855">RSFQTPQPAAKQEDEPKEKDATGSATPLAHLQQQKQPAAVTPPPQQMQQQPAPAAAAKPTQLDAYVDEVECEPDGSVVQQREAPKVEPLSCVSAKKADQLQQQQQAQQAAVQEAAAAAAAQQTQPEKPVDAPKPEQPEH</sequence>
<evidence type="ECO:0000313" key="2">
    <source>
        <dbReference type="EMBL" id="GMR31481.1"/>
    </source>
</evidence>
<comment type="caution">
    <text evidence="2">The sequence shown here is derived from an EMBL/GenBank/DDBJ whole genome shotgun (WGS) entry which is preliminary data.</text>
</comment>